<keyword evidence="6" id="KW-0472">Membrane</keyword>
<evidence type="ECO:0000256" key="3">
    <source>
        <dbReference type="ARBA" id="ARBA00022475"/>
    </source>
</evidence>
<dbReference type="PANTHER" id="PTHR37316:SF3">
    <property type="entry name" value="TEICHOIC ACID GLYCEROL-PHOSPHATE TRANSFERASE"/>
    <property type="match status" value="1"/>
</dbReference>
<dbReference type="Gene3D" id="3.40.50.12580">
    <property type="match status" value="1"/>
</dbReference>
<comment type="caution">
    <text evidence="8">The sequence shown here is derived from an EMBL/GenBank/DDBJ whole genome shotgun (WGS) entry which is preliminary data.</text>
</comment>
<evidence type="ECO:0000256" key="5">
    <source>
        <dbReference type="ARBA" id="ARBA00022944"/>
    </source>
</evidence>
<dbReference type="PANTHER" id="PTHR37316">
    <property type="entry name" value="TEICHOIC ACID GLYCEROL-PHOSPHATE PRIMASE"/>
    <property type="match status" value="1"/>
</dbReference>
<dbReference type="Pfam" id="PF00535">
    <property type="entry name" value="Glycos_transf_2"/>
    <property type="match status" value="1"/>
</dbReference>
<dbReference type="CDD" id="cd00761">
    <property type="entry name" value="Glyco_tranf_GTA_type"/>
    <property type="match status" value="1"/>
</dbReference>
<dbReference type="Gene3D" id="3.40.50.11820">
    <property type="match status" value="1"/>
</dbReference>
<reference evidence="8 9" key="1">
    <citation type="submission" date="2023-05" db="EMBL/GenBank/DDBJ databases">
        <title>Draft genome sequence of Streptomyces sp. B-S-A12 isolated from a cave soil in Thailand.</title>
        <authorList>
            <person name="Chamroensaksri N."/>
            <person name="Muangham S."/>
        </authorList>
    </citation>
    <scope>NUCLEOTIDE SEQUENCE [LARGE SCALE GENOMIC DNA]</scope>
    <source>
        <strain evidence="8 9">B-S-A12</strain>
    </source>
</reference>
<dbReference type="RefSeq" id="WP_282537571.1">
    <property type="nucleotide sequence ID" value="NZ_JASCIS010000027.1"/>
</dbReference>
<dbReference type="InterPro" id="IPR001173">
    <property type="entry name" value="Glyco_trans_2-like"/>
</dbReference>
<dbReference type="SUPFAM" id="SSF53756">
    <property type="entry name" value="UDP-Glycosyltransferase/glycogen phosphorylase"/>
    <property type="match status" value="1"/>
</dbReference>
<feature type="domain" description="Glycosyltransferase 2-like" evidence="7">
    <location>
        <begin position="6"/>
        <end position="167"/>
    </location>
</feature>
<dbReference type="InterPro" id="IPR043149">
    <property type="entry name" value="TagF_N"/>
</dbReference>
<dbReference type="InterPro" id="IPR051612">
    <property type="entry name" value="Teichoic_Acid_Biosynth"/>
</dbReference>
<dbReference type="EMBL" id="JASCIS010000027">
    <property type="protein sequence ID" value="MDI3421707.1"/>
    <property type="molecule type" value="Genomic_DNA"/>
</dbReference>
<keyword evidence="3" id="KW-1003">Cell membrane</keyword>
<dbReference type="Gene3D" id="3.90.550.10">
    <property type="entry name" value="Spore Coat Polysaccharide Biosynthesis Protein SpsA, Chain A"/>
    <property type="match status" value="1"/>
</dbReference>
<keyword evidence="9" id="KW-1185">Reference proteome</keyword>
<evidence type="ECO:0000256" key="1">
    <source>
        <dbReference type="ARBA" id="ARBA00004202"/>
    </source>
</evidence>
<name>A0ABT6T4B4_9ACTN</name>
<organism evidence="8 9">
    <name type="scientific">Streptomyces luteolus</name>
    <dbReference type="NCBI Taxonomy" id="3043615"/>
    <lineage>
        <taxon>Bacteria</taxon>
        <taxon>Bacillati</taxon>
        <taxon>Actinomycetota</taxon>
        <taxon>Actinomycetes</taxon>
        <taxon>Kitasatosporales</taxon>
        <taxon>Streptomycetaceae</taxon>
        <taxon>Streptomyces</taxon>
    </lineage>
</organism>
<proteinExistence type="inferred from homology"/>
<gene>
    <name evidence="8" type="ORF">QIT00_24670</name>
</gene>
<evidence type="ECO:0000256" key="6">
    <source>
        <dbReference type="ARBA" id="ARBA00023136"/>
    </source>
</evidence>
<evidence type="ECO:0000256" key="2">
    <source>
        <dbReference type="ARBA" id="ARBA00010488"/>
    </source>
</evidence>
<keyword evidence="4" id="KW-0808">Transferase</keyword>
<evidence type="ECO:0000313" key="8">
    <source>
        <dbReference type="EMBL" id="MDI3421707.1"/>
    </source>
</evidence>
<dbReference type="Pfam" id="PF04464">
    <property type="entry name" value="Glyphos_transf"/>
    <property type="match status" value="1"/>
</dbReference>
<comment type="subcellular location">
    <subcellularLocation>
        <location evidence="1">Cell membrane</location>
        <topology evidence="1">Peripheral membrane protein</topology>
    </subcellularLocation>
</comment>
<comment type="similarity">
    <text evidence="2">Belongs to the CDP-glycerol glycerophosphotransferase family.</text>
</comment>
<dbReference type="SUPFAM" id="SSF53448">
    <property type="entry name" value="Nucleotide-diphospho-sugar transferases"/>
    <property type="match status" value="1"/>
</dbReference>
<dbReference type="InterPro" id="IPR007554">
    <property type="entry name" value="Glycerophosphate_synth"/>
</dbReference>
<keyword evidence="5" id="KW-0777">Teichoic acid biosynthesis</keyword>
<dbReference type="Proteomes" id="UP001237105">
    <property type="component" value="Unassembled WGS sequence"/>
</dbReference>
<accession>A0ABT6T4B4</accession>
<protein>
    <submittedName>
        <fullName evidence="8">CDP-glycerol glycerophosphotransferase family protein</fullName>
    </submittedName>
</protein>
<sequence length="1192" mass="131739">MAPRLSVVVPVHNVEDYLGACLQSLAGQTMTDLEVVMIDDGSTDGSARIAREHAARDPRFRLVQQENAGLGAARNAGARHARGTHLAFVDSDDLVPVDAYERMLAALDESGSDFVSGNVHRLRVNGRTEQSWMFKKAMRATRSATHVSRDWSLLADRIACNKVFRRDFWDRHELAFPEGVLFEDTPVIVPAHFLAGSVDVLHDTVYLWRDRDGSITNRRTTPRAVEERTAACTKAAAFLAGRAAAAEPGSEERAKWAEGKRRYDSSVLVTDLRYFLDVLPDGDPAYHEAFLEHAGGYAAAVDRSVLTALPLHLRVKWQLVTERRTDEILALLAYEKGHPGAFRVRGLRRRRAEYPVVAGAPLPRDVTALKRSELPLVTRISQAEWRDGKLHLKGFAYRRNLPAGRLAGRVKFVWLRLGRRRLLPLKARTTYLREATYASRQGLHRYDWAGFEAVVDPGKLLTSRRSAVWQAETAVLGGGALRRGPLRMAGGATPAAVHYLDAHARVVPVLSRGRLQLKVERTLAQLTGHRQEGDEIVFEGSLLEPVTGMRLRVENWHSKEGADVRLEAEGRTFTARVPLSVFTPAEDAEPREAEPWGAYLLRADDSRVPVGARDTLPSGRYGLRPGRELYPTANASGNLELRDQTVRPIAETLTWDDNGELTIGGSFPALATGPVDLVLRHSGYGEEITLPVQQDDGRFEAALAPAAVAGLAGELPLAEGRWYLYFRAAGGLGEALPMHVAPGRHQALPLVRTLGGREFSLERRAHDRLLIASGSALPEADRGAVRQSELRAHYQDLRASPRREAVLYSSFDGRQHSDSPRAVHEELAGRDTGLEHLWVVRDQQAVVPPSARPVVLWSTEWYEALARCRAIVTNTQLPQWFERAEGQTVVQTWHGTPLKRIGRDVTGSVSADPAYIATLPGRAAQWSALVSPNRVSTPLLRSAFGYEGEVLEYGYPRSDLLHAADRAKVAAAVRDRLGIPDDAKVVLYAPTWRENQPRTGGRYGLDLRLDLAAAERALGEDHVLLVRRHYLVGGTVPGSRFVRDVSRYPDVAELLLISDVLVTDYSSLMFDFAQTGRPMLFHTHDLDHYRDTLRGFYFDFEAKAPGPLIAGQEELLDALRDPEAATAGHAAAYAAFRETYCDLDDGRAAARVADYLQNGFVQNGFAQNGFVQNGFAQHGFAQNGFAQNGGRP</sequence>
<dbReference type="InterPro" id="IPR029044">
    <property type="entry name" value="Nucleotide-diphossugar_trans"/>
</dbReference>
<evidence type="ECO:0000259" key="7">
    <source>
        <dbReference type="Pfam" id="PF00535"/>
    </source>
</evidence>
<dbReference type="InterPro" id="IPR043148">
    <property type="entry name" value="TagF_C"/>
</dbReference>
<evidence type="ECO:0000256" key="4">
    <source>
        <dbReference type="ARBA" id="ARBA00022679"/>
    </source>
</evidence>
<evidence type="ECO:0000313" key="9">
    <source>
        <dbReference type="Proteomes" id="UP001237105"/>
    </source>
</evidence>